<reference evidence="1" key="1">
    <citation type="submission" date="2016-07" db="EMBL/GenBank/DDBJ databases">
        <authorList>
            <person name="Bretaudeau A."/>
        </authorList>
    </citation>
    <scope>NUCLEOTIDE SEQUENCE</scope>
    <source>
        <strain evidence="1">Rice</strain>
        <tissue evidence="1">Whole body</tissue>
    </source>
</reference>
<protein>
    <submittedName>
        <fullName evidence="1">SFRICE_002507</fullName>
    </submittedName>
</protein>
<organism evidence="1">
    <name type="scientific">Spodoptera frugiperda</name>
    <name type="common">Fall armyworm</name>
    <dbReference type="NCBI Taxonomy" id="7108"/>
    <lineage>
        <taxon>Eukaryota</taxon>
        <taxon>Metazoa</taxon>
        <taxon>Ecdysozoa</taxon>
        <taxon>Arthropoda</taxon>
        <taxon>Hexapoda</taxon>
        <taxon>Insecta</taxon>
        <taxon>Pterygota</taxon>
        <taxon>Neoptera</taxon>
        <taxon>Endopterygota</taxon>
        <taxon>Lepidoptera</taxon>
        <taxon>Glossata</taxon>
        <taxon>Ditrysia</taxon>
        <taxon>Noctuoidea</taxon>
        <taxon>Noctuidae</taxon>
        <taxon>Amphipyrinae</taxon>
        <taxon>Spodoptera</taxon>
    </lineage>
</organism>
<dbReference type="EMBL" id="ODYU01005517">
    <property type="protein sequence ID" value="SOQ46444.1"/>
    <property type="molecule type" value="Genomic_DNA"/>
</dbReference>
<sequence length="192" mass="20712">MTSLALGERGSVKLLLTKNHPVPTPAFRVGAPVNPLVVARSLELCPVYGNRLTPYYMGLITQMVKSGCTATLLVVMSTSAYPFGDKRRDGGKSSNYFSALGEARGSVRLLLTKNHPVPTPAFQAGAPVNSLGSPQIQIYSSLVVAWSPELCPVYDNRLTYYMGLITQMVKNGCTLYSSITCSNVHLCLPLRG</sequence>
<dbReference type="AlphaFoldDB" id="A0A2H1W1Q9"/>
<accession>A0A2H1W1Q9</accession>
<gene>
    <name evidence="1" type="ORF">SFRICE_002507</name>
</gene>
<proteinExistence type="predicted"/>
<evidence type="ECO:0000313" key="1">
    <source>
        <dbReference type="EMBL" id="SOQ46444.1"/>
    </source>
</evidence>
<name>A0A2H1W1Q9_SPOFR</name>